<keyword evidence="1 2" id="KW-0479">Metal-binding</keyword>
<proteinExistence type="inferred from homology"/>
<comment type="catalytic activity">
    <reaction evidence="1">
        <text>Release of a C-terminal amino acid with broad specificity, except for -Pro.</text>
        <dbReference type="EC" id="3.4.17.19"/>
    </reaction>
</comment>
<reference evidence="4 6" key="1">
    <citation type="submission" date="2012-11" db="EMBL/GenBank/DDBJ databases">
        <title>Whole genome sequence of Acetobacter indonesiensis 5H-1.</title>
        <authorList>
            <person name="Azuma Y."/>
            <person name="Higashiura N."/>
            <person name="Hirakawa H."/>
            <person name="Matsushita K."/>
        </authorList>
    </citation>
    <scope>NUCLEOTIDE SEQUENCE [LARGE SCALE GENOMIC DNA]</scope>
    <source>
        <strain evidence="4 6">5H-1</strain>
    </source>
</reference>
<reference evidence="5 7" key="2">
    <citation type="submission" date="2019-07" db="EMBL/GenBank/DDBJ databases">
        <title>Whole genome shotgun sequence of Acetobacter indonesiensis NBRC 16471.</title>
        <authorList>
            <person name="Hosoyama A."/>
            <person name="Uohara A."/>
            <person name="Ohji S."/>
            <person name="Ichikawa N."/>
        </authorList>
    </citation>
    <scope>NUCLEOTIDE SEQUENCE [LARGE SCALE GENOMIC DNA]</scope>
    <source>
        <strain evidence="5 7">NBRC 16471</strain>
    </source>
</reference>
<evidence type="ECO:0000256" key="2">
    <source>
        <dbReference type="PIRSR" id="PIRSR006615-1"/>
    </source>
</evidence>
<evidence type="ECO:0000313" key="4">
    <source>
        <dbReference type="EMBL" id="GAN62378.1"/>
    </source>
</evidence>
<accession>A0A6N3T2F7</accession>
<gene>
    <name evidence="4" type="ORF">Abin_007_068</name>
    <name evidence="5" type="ORF">AIN02nite_13710</name>
</gene>
<organism evidence="5 7">
    <name type="scientific">Acetobacter indonesiensis</name>
    <dbReference type="NCBI Taxonomy" id="104101"/>
    <lineage>
        <taxon>Bacteria</taxon>
        <taxon>Pseudomonadati</taxon>
        <taxon>Pseudomonadota</taxon>
        <taxon>Alphaproteobacteria</taxon>
        <taxon>Acetobacterales</taxon>
        <taxon>Acetobacteraceae</taxon>
        <taxon>Acetobacter</taxon>
    </lineage>
</organism>
<keyword evidence="1" id="KW-0482">Metalloprotease</keyword>
<evidence type="ECO:0000256" key="3">
    <source>
        <dbReference type="PIRSR" id="PIRSR006615-2"/>
    </source>
</evidence>
<evidence type="ECO:0000313" key="6">
    <source>
        <dbReference type="Proteomes" id="UP000032673"/>
    </source>
</evidence>
<dbReference type="GO" id="GO:0006508">
    <property type="term" value="P:proteolysis"/>
    <property type="evidence" value="ECO:0007669"/>
    <property type="project" value="UniProtKB-UniRule"/>
</dbReference>
<dbReference type="InterPro" id="IPR001333">
    <property type="entry name" value="Peptidase_M32_Taq"/>
</dbReference>
<dbReference type="Gene3D" id="1.10.1370.30">
    <property type="match status" value="1"/>
</dbReference>
<dbReference type="PANTHER" id="PTHR34217:SF1">
    <property type="entry name" value="CARBOXYPEPTIDASE 1"/>
    <property type="match status" value="1"/>
</dbReference>
<feature type="binding site" evidence="2">
    <location>
        <position position="296"/>
    </location>
    <ligand>
        <name>Zn(2+)</name>
        <dbReference type="ChEBI" id="CHEBI:29105"/>
        <note>catalytic</note>
    </ligand>
</feature>
<dbReference type="PROSITE" id="PS52034">
    <property type="entry name" value="PEPTIDASE_M32"/>
    <property type="match status" value="1"/>
</dbReference>
<evidence type="ECO:0000313" key="5">
    <source>
        <dbReference type="EMBL" id="GEN03346.1"/>
    </source>
</evidence>
<sequence length="505" mass="55611">MLPIMNTAYQSLERHFARLSSLSDALGILCWDKEVTMPHGAANRRGENLAILEGLRHEILTAPEMADLLASADAGDDVWRKANLAQMRRIHTHATALPGDLVEACTQATTRSEMAWREARRDNDFAGFLPYLTEVLNLTRQVADAKAAALGVTPYDALLDSFDPGTRQTDIDPIFTRLRAELPDLIAAVLEKQASLPSSKPLQGPFPVPQQEALGRKLMQQLGFDMTRGRLDVSTHPFCGGATHDVRLTTRYEEADFIPAMMGVLHETGHALYEQGLPEKWISQPVGQAAGMTVHESQSLMVEMQVCRSQAFVNWVAPLLRQSFSASETDAAWQPDNLHRLLTHVQPGLIRVDSDEVTYPAHILVRYEIEKALISGDLALKDLPGAFNDGIHALLGLNVPDDRRGCLQDIHWPEGLFGYFPCYALGALASAQLRATAYQQDATIAPAIGEGNFAPLMQWLRTNVHQRASSASMPDIIRSATGASLGADAYLSHIRRRYLDRAPDA</sequence>
<dbReference type="PANTHER" id="PTHR34217">
    <property type="entry name" value="METAL-DEPENDENT CARBOXYPEPTIDASE"/>
    <property type="match status" value="1"/>
</dbReference>
<dbReference type="AlphaFoldDB" id="A0A6N3T2F7"/>
<dbReference type="CDD" id="cd06460">
    <property type="entry name" value="M32_Taq"/>
    <property type="match status" value="1"/>
</dbReference>
<comment type="caution">
    <text evidence="5">The sequence shown here is derived from an EMBL/GenBank/DDBJ whole genome shotgun (WGS) entry which is preliminary data.</text>
</comment>
<dbReference type="Proteomes" id="UP000321104">
    <property type="component" value="Unassembled WGS sequence"/>
</dbReference>
<comment type="cofactor">
    <cofactor evidence="2">
        <name>Zn(2+)</name>
        <dbReference type="ChEBI" id="CHEBI:29105"/>
    </cofactor>
    <text evidence="2">Binds 1 zinc ion per subunit.</text>
</comment>
<keyword evidence="2" id="KW-0862">Zinc</keyword>
<feature type="binding site" evidence="2">
    <location>
        <position position="266"/>
    </location>
    <ligand>
        <name>Zn(2+)</name>
        <dbReference type="ChEBI" id="CHEBI:29105"/>
        <note>catalytic</note>
    </ligand>
</feature>
<keyword evidence="1" id="KW-0645">Protease</keyword>
<name>A0A6N3T2F7_9PROT</name>
<feature type="binding site" evidence="2">
    <location>
        <position position="270"/>
    </location>
    <ligand>
        <name>Zn(2+)</name>
        <dbReference type="ChEBI" id="CHEBI:29105"/>
        <note>catalytic</note>
    </ligand>
</feature>
<dbReference type="Proteomes" id="UP000032673">
    <property type="component" value="Unassembled WGS sequence"/>
</dbReference>
<comment type="similarity">
    <text evidence="1">Belongs to the peptidase M32 family.</text>
</comment>
<keyword evidence="1 5" id="KW-0121">Carboxypeptidase</keyword>
<keyword evidence="1" id="KW-0378">Hydrolase</keyword>
<comment type="function">
    <text evidence="1">Broad specificity carboxypetidase that releases amino acids sequentially from the C-terminus, including neutral, aromatic, polar and basic residues.</text>
</comment>
<dbReference type="Pfam" id="PF02074">
    <property type="entry name" value="Peptidase_M32"/>
    <property type="match status" value="1"/>
</dbReference>
<evidence type="ECO:0000313" key="7">
    <source>
        <dbReference type="Proteomes" id="UP000321104"/>
    </source>
</evidence>
<evidence type="ECO:0000256" key="1">
    <source>
        <dbReference type="PIRNR" id="PIRNR006615"/>
    </source>
</evidence>
<feature type="active site" description="Proton donor/acceptor" evidence="3">
    <location>
        <position position="267"/>
    </location>
</feature>
<dbReference type="EMBL" id="BAMW01000007">
    <property type="protein sequence ID" value="GAN62378.1"/>
    <property type="molecule type" value="Genomic_DNA"/>
</dbReference>
<protein>
    <recommendedName>
        <fullName evidence="1">Metal-dependent carboxypeptidase</fullName>
        <ecNumber evidence="1">3.4.17.19</ecNumber>
    </recommendedName>
</protein>
<dbReference type="SUPFAM" id="SSF55486">
    <property type="entry name" value="Metalloproteases ('zincins'), catalytic domain"/>
    <property type="match status" value="1"/>
</dbReference>
<keyword evidence="6" id="KW-1185">Reference proteome</keyword>
<dbReference type="PIRSF" id="PIRSF006615">
    <property type="entry name" value="Zn_crbxpep_Taq"/>
    <property type="match status" value="1"/>
</dbReference>
<dbReference type="GO" id="GO:0046872">
    <property type="term" value="F:metal ion binding"/>
    <property type="evidence" value="ECO:0007669"/>
    <property type="project" value="UniProtKB-KW"/>
</dbReference>
<dbReference type="GO" id="GO:0004181">
    <property type="term" value="F:metallocarboxypeptidase activity"/>
    <property type="evidence" value="ECO:0007669"/>
    <property type="project" value="UniProtKB-UniRule"/>
</dbReference>
<dbReference type="EMBL" id="BJXQ01000006">
    <property type="protein sequence ID" value="GEN03346.1"/>
    <property type="molecule type" value="Genomic_DNA"/>
</dbReference>
<dbReference type="EC" id="3.4.17.19" evidence="1"/>
<dbReference type="PRINTS" id="PR00998">
    <property type="entry name" value="CRBOXYPTASET"/>
</dbReference>